<sequence>MDADARAVRRAARVVGAQITVASAILVIGVLVAALVFVLRHIPAAKLFDRNGPHETTIDIGGIDILMAGIVIGVVAILLAAAMSIFATRRAVRPLGDALRSQRAFVADASHELRTPLAVLDARLQLLQRGLTPQDRSTEIVSELRQDAKTLIEIVNDLLVSAEAVPNGDPEPVAVNPVAVLAVNSMRVLAADKHVTISLVDTTQLSTMVPPASIHRCLVALLDNALDFAPPGSTVTVSLTEQKGMARLAVRDEGAGIQGIEPARIFDRFARSGSSVDGGGTSRTGFGIGLSLVRDTVERVGGRATVSATSAQGTEIELLIPLAR</sequence>
<evidence type="ECO:0000256" key="7">
    <source>
        <dbReference type="SAM" id="Phobius"/>
    </source>
</evidence>
<name>A0A934VYC0_9MICO</name>
<reference evidence="10" key="1">
    <citation type="submission" date="2021-01" db="EMBL/GenBank/DDBJ databases">
        <title>Lacisediminihabitans sp. nov. strain G11-30, isolated from Antarctic Soil.</title>
        <authorList>
            <person name="Li J."/>
        </authorList>
    </citation>
    <scope>NUCLEOTIDE SEQUENCE</scope>
    <source>
        <strain evidence="10">G11-30</strain>
    </source>
</reference>
<dbReference type="InterPro" id="IPR036097">
    <property type="entry name" value="HisK_dim/P_sf"/>
</dbReference>
<dbReference type="EMBL" id="JAEPES010000001">
    <property type="protein sequence ID" value="MBK4346995.1"/>
    <property type="molecule type" value="Genomic_DNA"/>
</dbReference>
<dbReference type="PANTHER" id="PTHR43547:SF2">
    <property type="entry name" value="HYBRID SIGNAL TRANSDUCTION HISTIDINE KINASE C"/>
    <property type="match status" value="1"/>
</dbReference>
<dbReference type="GO" id="GO:0005886">
    <property type="term" value="C:plasma membrane"/>
    <property type="evidence" value="ECO:0007669"/>
    <property type="project" value="UniProtKB-SubCell"/>
</dbReference>
<dbReference type="PROSITE" id="PS50109">
    <property type="entry name" value="HIS_KIN"/>
    <property type="match status" value="1"/>
</dbReference>
<evidence type="ECO:0000256" key="2">
    <source>
        <dbReference type="ARBA" id="ARBA00004236"/>
    </source>
</evidence>
<dbReference type="InterPro" id="IPR003661">
    <property type="entry name" value="HisK_dim/P_dom"/>
</dbReference>
<evidence type="ECO:0000259" key="8">
    <source>
        <dbReference type="PROSITE" id="PS50109"/>
    </source>
</evidence>
<dbReference type="InterPro" id="IPR036890">
    <property type="entry name" value="HATPase_C_sf"/>
</dbReference>
<evidence type="ECO:0000256" key="5">
    <source>
        <dbReference type="ARBA" id="ARBA00022777"/>
    </source>
</evidence>
<comment type="catalytic activity">
    <reaction evidence="1">
        <text>ATP + protein L-histidine = ADP + protein N-phospho-L-histidine.</text>
        <dbReference type="EC" id="2.7.13.3"/>
    </reaction>
</comment>
<keyword evidence="7" id="KW-0472">Membrane</keyword>
<keyword evidence="5 10" id="KW-0808">Transferase</keyword>
<evidence type="ECO:0000313" key="10">
    <source>
        <dbReference type="EMBL" id="MBK4347882.1"/>
    </source>
</evidence>
<dbReference type="SUPFAM" id="SSF47384">
    <property type="entry name" value="Homodimeric domain of signal transducing histidine kinase"/>
    <property type="match status" value="1"/>
</dbReference>
<feature type="transmembrane region" description="Helical" evidence="7">
    <location>
        <begin position="62"/>
        <end position="86"/>
    </location>
</feature>
<dbReference type="SMART" id="SM00387">
    <property type="entry name" value="HATPase_c"/>
    <property type="match status" value="1"/>
</dbReference>
<dbReference type="EC" id="2.7.13.3" evidence="3"/>
<dbReference type="SUPFAM" id="SSF55874">
    <property type="entry name" value="ATPase domain of HSP90 chaperone/DNA topoisomerase II/histidine kinase"/>
    <property type="match status" value="1"/>
</dbReference>
<organism evidence="10 11">
    <name type="scientific">Lacisediminihabitans changchengi</name>
    <dbReference type="NCBI Taxonomy" id="2787634"/>
    <lineage>
        <taxon>Bacteria</taxon>
        <taxon>Bacillati</taxon>
        <taxon>Actinomycetota</taxon>
        <taxon>Actinomycetes</taxon>
        <taxon>Micrococcales</taxon>
        <taxon>Microbacteriaceae</taxon>
        <taxon>Lacisediminihabitans</taxon>
    </lineage>
</organism>
<proteinExistence type="predicted"/>
<dbReference type="Proteomes" id="UP000636458">
    <property type="component" value="Unassembled WGS sequence"/>
</dbReference>
<keyword evidence="4" id="KW-0597">Phosphoprotein</keyword>
<evidence type="ECO:0000256" key="1">
    <source>
        <dbReference type="ARBA" id="ARBA00000085"/>
    </source>
</evidence>
<evidence type="ECO:0000313" key="9">
    <source>
        <dbReference type="EMBL" id="MBK4346995.1"/>
    </source>
</evidence>
<feature type="domain" description="Histidine kinase" evidence="8">
    <location>
        <begin position="108"/>
        <end position="324"/>
    </location>
</feature>
<dbReference type="PRINTS" id="PR00344">
    <property type="entry name" value="BCTRLSENSOR"/>
</dbReference>
<gene>
    <name evidence="9" type="ORF">IV501_05055</name>
    <name evidence="10" type="ORF">IV501_09570</name>
</gene>
<dbReference type="GO" id="GO:0000155">
    <property type="term" value="F:phosphorelay sensor kinase activity"/>
    <property type="evidence" value="ECO:0007669"/>
    <property type="project" value="InterPro"/>
</dbReference>
<dbReference type="Pfam" id="PF00512">
    <property type="entry name" value="HisKA"/>
    <property type="match status" value="1"/>
</dbReference>
<accession>A0A934VYC0</accession>
<keyword evidence="7" id="KW-1133">Transmembrane helix</keyword>
<keyword evidence="7" id="KW-0812">Transmembrane</keyword>
<dbReference type="Gene3D" id="1.10.287.130">
    <property type="match status" value="1"/>
</dbReference>
<dbReference type="InterPro" id="IPR003594">
    <property type="entry name" value="HATPase_dom"/>
</dbReference>
<keyword evidence="11" id="KW-1185">Reference proteome</keyword>
<dbReference type="Pfam" id="PF02518">
    <property type="entry name" value="HATPase_c"/>
    <property type="match status" value="1"/>
</dbReference>
<comment type="subcellular location">
    <subcellularLocation>
        <location evidence="2">Cell membrane</location>
    </subcellularLocation>
</comment>
<evidence type="ECO:0000256" key="3">
    <source>
        <dbReference type="ARBA" id="ARBA00012438"/>
    </source>
</evidence>
<feature type="transmembrane region" description="Helical" evidence="7">
    <location>
        <begin position="21"/>
        <end position="42"/>
    </location>
</feature>
<evidence type="ECO:0000256" key="6">
    <source>
        <dbReference type="ARBA" id="ARBA00023012"/>
    </source>
</evidence>
<keyword evidence="5 10" id="KW-0418">Kinase</keyword>
<dbReference type="InterPro" id="IPR004358">
    <property type="entry name" value="Sig_transdc_His_kin-like_C"/>
</dbReference>
<evidence type="ECO:0000313" key="11">
    <source>
        <dbReference type="Proteomes" id="UP000636458"/>
    </source>
</evidence>
<dbReference type="PANTHER" id="PTHR43547">
    <property type="entry name" value="TWO-COMPONENT HISTIDINE KINASE"/>
    <property type="match status" value="1"/>
</dbReference>
<comment type="caution">
    <text evidence="10">The sequence shown here is derived from an EMBL/GenBank/DDBJ whole genome shotgun (WGS) entry which is preliminary data.</text>
</comment>
<dbReference type="AlphaFoldDB" id="A0A934VYC0"/>
<dbReference type="EMBL" id="JAEPES010000003">
    <property type="protein sequence ID" value="MBK4347882.1"/>
    <property type="molecule type" value="Genomic_DNA"/>
</dbReference>
<dbReference type="Gene3D" id="3.30.565.10">
    <property type="entry name" value="Histidine kinase-like ATPase, C-terminal domain"/>
    <property type="match status" value="1"/>
</dbReference>
<dbReference type="SMART" id="SM00388">
    <property type="entry name" value="HisKA"/>
    <property type="match status" value="1"/>
</dbReference>
<keyword evidence="6" id="KW-0902">Two-component regulatory system</keyword>
<evidence type="ECO:0000256" key="4">
    <source>
        <dbReference type="ARBA" id="ARBA00022553"/>
    </source>
</evidence>
<protein>
    <recommendedName>
        <fullName evidence="3">histidine kinase</fullName>
        <ecNumber evidence="3">2.7.13.3</ecNumber>
    </recommendedName>
</protein>
<dbReference type="CDD" id="cd00082">
    <property type="entry name" value="HisKA"/>
    <property type="match status" value="1"/>
</dbReference>
<dbReference type="InterPro" id="IPR005467">
    <property type="entry name" value="His_kinase_dom"/>
</dbReference>